<evidence type="ECO:0000256" key="2">
    <source>
        <dbReference type="ARBA" id="ARBA00023180"/>
    </source>
</evidence>
<dbReference type="PROSITE" id="PS51485">
    <property type="entry name" value="PHYTOCYANIN"/>
    <property type="match status" value="1"/>
</dbReference>
<gene>
    <name evidence="7" type="ORF">AQUCO_05300036v1</name>
</gene>
<keyword evidence="4" id="KW-0812">Transmembrane</keyword>
<keyword evidence="4" id="KW-1133">Transmembrane helix</keyword>
<sequence>MAIATAAFFAFLLVLPAAYAVDYTVGDSSGWNQGTDYTTWTAGKTFNIGDTLLFTYGGSHSVDVVNKADYDSCNTGNALESHNGGSTVITLSKAGPMYFTCPALGHCSGGMKLAVTVSAGSTTPTPSNGTPTTPSPTTPSTNTPSGTPPSTNTPSGTPPSRNTDTPAGANGASSNLYNYMFGACLVLAPLLVLMG</sequence>
<dbReference type="OrthoDB" id="686200at2759"/>
<evidence type="ECO:0000256" key="4">
    <source>
        <dbReference type="SAM" id="Phobius"/>
    </source>
</evidence>
<feature type="compositionally biased region" description="Low complexity" evidence="3">
    <location>
        <begin position="121"/>
        <end position="132"/>
    </location>
</feature>
<dbReference type="InterPro" id="IPR039391">
    <property type="entry name" value="Phytocyanin-like"/>
</dbReference>
<dbReference type="SUPFAM" id="SSF49503">
    <property type="entry name" value="Cupredoxins"/>
    <property type="match status" value="1"/>
</dbReference>
<evidence type="ECO:0000256" key="1">
    <source>
        <dbReference type="ARBA" id="ARBA00022723"/>
    </source>
</evidence>
<evidence type="ECO:0000256" key="5">
    <source>
        <dbReference type="SAM" id="SignalP"/>
    </source>
</evidence>
<evidence type="ECO:0000259" key="6">
    <source>
        <dbReference type="PROSITE" id="PS51485"/>
    </source>
</evidence>
<dbReference type="InterPro" id="IPR003245">
    <property type="entry name" value="Phytocyanin_dom"/>
</dbReference>
<protein>
    <recommendedName>
        <fullName evidence="6">Phytocyanin domain-containing protein</fullName>
    </recommendedName>
</protein>
<feature type="signal peptide" evidence="5">
    <location>
        <begin position="1"/>
        <end position="20"/>
    </location>
</feature>
<keyword evidence="5" id="KW-0732">Signal</keyword>
<dbReference type="FunCoup" id="A0A2G5CI65">
    <property type="interactions" value="20"/>
</dbReference>
<proteinExistence type="predicted"/>
<feature type="region of interest" description="Disordered" evidence="3">
    <location>
        <begin position="118"/>
        <end position="169"/>
    </location>
</feature>
<keyword evidence="4" id="KW-0472">Membrane</keyword>
<evidence type="ECO:0000313" key="7">
    <source>
        <dbReference type="EMBL" id="PIA30930.1"/>
    </source>
</evidence>
<accession>A0A2G5CI65</accession>
<dbReference type="EMBL" id="KZ305070">
    <property type="protein sequence ID" value="PIA30930.1"/>
    <property type="molecule type" value="Genomic_DNA"/>
</dbReference>
<name>A0A2G5CI65_AQUCA</name>
<dbReference type="InParanoid" id="A0A2G5CI65"/>
<evidence type="ECO:0000256" key="3">
    <source>
        <dbReference type="SAM" id="MobiDB-lite"/>
    </source>
</evidence>
<dbReference type="GO" id="GO:0005886">
    <property type="term" value="C:plasma membrane"/>
    <property type="evidence" value="ECO:0007669"/>
    <property type="project" value="TreeGrafter"/>
</dbReference>
<organism evidence="7 8">
    <name type="scientific">Aquilegia coerulea</name>
    <name type="common">Rocky mountain columbine</name>
    <dbReference type="NCBI Taxonomy" id="218851"/>
    <lineage>
        <taxon>Eukaryota</taxon>
        <taxon>Viridiplantae</taxon>
        <taxon>Streptophyta</taxon>
        <taxon>Embryophyta</taxon>
        <taxon>Tracheophyta</taxon>
        <taxon>Spermatophyta</taxon>
        <taxon>Magnoliopsida</taxon>
        <taxon>Ranunculales</taxon>
        <taxon>Ranunculaceae</taxon>
        <taxon>Thalictroideae</taxon>
        <taxon>Aquilegia</taxon>
    </lineage>
</organism>
<dbReference type="CDD" id="cd04216">
    <property type="entry name" value="Phytocyanin"/>
    <property type="match status" value="1"/>
</dbReference>
<dbReference type="AlphaFoldDB" id="A0A2G5CI65"/>
<reference evidence="7 8" key="1">
    <citation type="submission" date="2017-09" db="EMBL/GenBank/DDBJ databases">
        <title>WGS assembly of Aquilegia coerulea Goldsmith.</title>
        <authorList>
            <person name="Hodges S."/>
            <person name="Kramer E."/>
            <person name="Nordborg M."/>
            <person name="Tomkins J."/>
            <person name="Borevitz J."/>
            <person name="Derieg N."/>
            <person name="Yan J."/>
            <person name="Mihaltcheva S."/>
            <person name="Hayes R.D."/>
            <person name="Rokhsar D."/>
        </authorList>
    </citation>
    <scope>NUCLEOTIDE SEQUENCE [LARGE SCALE GENOMIC DNA]</scope>
    <source>
        <strain evidence="8">cv. Goldsmith</strain>
    </source>
</reference>
<keyword evidence="8" id="KW-1185">Reference proteome</keyword>
<keyword evidence="2" id="KW-0325">Glycoprotein</keyword>
<feature type="domain" description="Phytocyanin" evidence="6">
    <location>
        <begin position="21"/>
        <end position="119"/>
    </location>
</feature>
<dbReference type="GO" id="GO:0046872">
    <property type="term" value="F:metal ion binding"/>
    <property type="evidence" value="ECO:0007669"/>
    <property type="project" value="UniProtKB-KW"/>
</dbReference>
<dbReference type="GO" id="GO:0009055">
    <property type="term" value="F:electron transfer activity"/>
    <property type="evidence" value="ECO:0007669"/>
    <property type="project" value="InterPro"/>
</dbReference>
<dbReference type="PANTHER" id="PTHR33021">
    <property type="entry name" value="BLUE COPPER PROTEIN"/>
    <property type="match status" value="1"/>
</dbReference>
<feature type="chain" id="PRO_5013660226" description="Phytocyanin domain-containing protein" evidence="5">
    <location>
        <begin position="21"/>
        <end position="195"/>
    </location>
</feature>
<dbReference type="InterPro" id="IPR008972">
    <property type="entry name" value="Cupredoxin"/>
</dbReference>
<evidence type="ECO:0000313" key="8">
    <source>
        <dbReference type="Proteomes" id="UP000230069"/>
    </source>
</evidence>
<feature type="compositionally biased region" description="Low complexity" evidence="3">
    <location>
        <begin position="138"/>
        <end position="160"/>
    </location>
</feature>
<dbReference type="STRING" id="218851.A0A2G5CI65"/>
<keyword evidence="1" id="KW-0479">Metal-binding</keyword>
<dbReference type="Pfam" id="PF02298">
    <property type="entry name" value="Cu_bind_like"/>
    <property type="match status" value="1"/>
</dbReference>
<feature type="transmembrane region" description="Helical" evidence="4">
    <location>
        <begin position="176"/>
        <end position="194"/>
    </location>
</feature>
<dbReference type="Gene3D" id="2.60.40.420">
    <property type="entry name" value="Cupredoxins - blue copper proteins"/>
    <property type="match status" value="1"/>
</dbReference>
<dbReference type="FunFam" id="2.60.40.420:FF:000003">
    <property type="entry name" value="Blue copper"/>
    <property type="match status" value="1"/>
</dbReference>
<dbReference type="Proteomes" id="UP000230069">
    <property type="component" value="Unassembled WGS sequence"/>
</dbReference>
<dbReference type="PANTHER" id="PTHR33021:SF350">
    <property type="entry name" value="UCLACYANIN-2"/>
    <property type="match status" value="1"/>
</dbReference>